<dbReference type="AlphaFoldDB" id="A0A645ISC4"/>
<dbReference type="GO" id="GO:0047372">
    <property type="term" value="F:monoacylglycerol lipase activity"/>
    <property type="evidence" value="ECO:0007669"/>
    <property type="project" value="UniProtKB-EC"/>
</dbReference>
<dbReference type="Pfam" id="PF12146">
    <property type="entry name" value="Hydrolase_4"/>
    <property type="match status" value="1"/>
</dbReference>
<evidence type="ECO:0000313" key="2">
    <source>
        <dbReference type="EMBL" id="MPN54288.1"/>
    </source>
</evidence>
<dbReference type="EC" id="3.1.1.23" evidence="2"/>
<dbReference type="InterPro" id="IPR022742">
    <property type="entry name" value="Hydrolase_4"/>
</dbReference>
<feature type="domain" description="Serine aminopeptidase S33" evidence="1">
    <location>
        <begin position="4"/>
        <end position="112"/>
    </location>
</feature>
<name>A0A645ISC4_9ZZZZ</name>
<protein>
    <submittedName>
        <fullName evidence="2">Monoacylglycerol lipase</fullName>
        <ecNumber evidence="2">3.1.1.23</ecNumber>
    </submittedName>
</protein>
<dbReference type="InterPro" id="IPR029058">
    <property type="entry name" value="AB_hydrolase_fold"/>
</dbReference>
<reference evidence="2" key="1">
    <citation type="submission" date="2019-08" db="EMBL/GenBank/DDBJ databases">
        <authorList>
            <person name="Kucharzyk K."/>
            <person name="Murdoch R.W."/>
            <person name="Higgins S."/>
            <person name="Loffler F."/>
        </authorList>
    </citation>
    <scope>NUCLEOTIDE SEQUENCE</scope>
</reference>
<dbReference type="EMBL" id="VSSQ01122380">
    <property type="protein sequence ID" value="MPN54288.1"/>
    <property type="molecule type" value="Genomic_DNA"/>
</dbReference>
<dbReference type="Gene3D" id="3.40.50.1820">
    <property type="entry name" value="alpha/beta hydrolase"/>
    <property type="match status" value="1"/>
</dbReference>
<comment type="caution">
    <text evidence="2">The sequence shown here is derived from an EMBL/GenBank/DDBJ whole genome shotgun (WGS) entry which is preliminary data.</text>
</comment>
<sequence length="134" mass="14686">MASLPRLLPNLRVANGVQSAHLSHDPEVVQAYDADALQHRRISARLACYMAEGGRHVLSKATAWCVPTLLLWAGQDKLVNPAGSAAFAAQAPRDLVQAQCFEAAYHEIFNESPELAAPVFARLEQWLEQQFPAP</sequence>
<organism evidence="2">
    <name type="scientific">bioreactor metagenome</name>
    <dbReference type="NCBI Taxonomy" id="1076179"/>
    <lineage>
        <taxon>unclassified sequences</taxon>
        <taxon>metagenomes</taxon>
        <taxon>ecological metagenomes</taxon>
    </lineage>
</organism>
<proteinExistence type="predicted"/>
<gene>
    <name evidence="2" type="ORF">SDC9_201958</name>
</gene>
<dbReference type="PANTHER" id="PTHR11614">
    <property type="entry name" value="PHOSPHOLIPASE-RELATED"/>
    <property type="match status" value="1"/>
</dbReference>
<keyword evidence="2" id="KW-0378">Hydrolase</keyword>
<dbReference type="SUPFAM" id="SSF53474">
    <property type="entry name" value="alpha/beta-Hydrolases"/>
    <property type="match status" value="1"/>
</dbReference>
<evidence type="ECO:0000259" key="1">
    <source>
        <dbReference type="Pfam" id="PF12146"/>
    </source>
</evidence>
<accession>A0A645ISC4</accession>
<dbReference type="InterPro" id="IPR051044">
    <property type="entry name" value="MAG_DAG_Lipase"/>
</dbReference>